<reference evidence="4 5" key="1">
    <citation type="submission" date="2018-05" db="EMBL/GenBank/DDBJ databases">
        <authorList>
            <person name="Datahose"/>
        </authorList>
    </citation>
    <scope>NUCLEOTIDE SEQUENCE</scope>
</reference>
<dbReference type="AlphaFoldDB" id="A0AAX7TRB8"/>
<dbReference type="GeneTree" id="ENSGT00940000157594"/>
<dbReference type="PANTHER" id="PTHR46769">
    <property type="entry name" value="POLYCYSTIC KIDNEY AND HEPATIC DISEASE 1 (AUTOSOMAL RECESSIVE)-LIKE 1"/>
    <property type="match status" value="1"/>
</dbReference>
<dbReference type="SUPFAM" id="SSF56988">
    <property type="entry name" value="Anthrax protective antigen"/>
    <property type="match status" value="1"/>
</dbReference>
<evidence type="ECO:0000313" key="4">
    <source>
        <dbReference type="Ensembl" id="ENSACLP00000059504.1"/>
    </source>
</evidence>
<dbReference type="FunFam" id="2.60.40.10:FF:000857">
    <property type="entry name" value="PKHD1 like 1"/>
    <property type="match status" value="1"/>
</dbReference>
<dbReference type="CDD" id="cd00603">
    <property type="entry name" value="IPT_PCSR"/>
    <property type="match status" value="2"/>
</dbReference>
<accession>A0AAX7TRB8</accession>
<evidence type="ECO:0000256" key="2">
    <source>
        <dbReference type="SAM" id="SignalP"/>
    </source>
</evidence>
<reference evidence="5" key="2">
    <citation type="submission" date="2023-03" db="EMBL/GenBank/DDBJ databases">
        <authorList>
            <consortium name="Wellcome Sanger Institute Data Sharing"/>
        </authorList>
    </citation>
    <scope>NUCLEOTIDE SEQUENCE [LARGE SCALE GENOMIC DNA]</scope>
</reference>
<dbReference type="InterPro" id="IPR002909">
    <property type="entry name" value="IPT_dom"/>
</dbReference>
<evidence type="ECO:0000259" key="3">
    <source>
        <dbReference type="PROSITE" id="PS51820"/>
    </source>
</evidence>
<dbReference type="Proteomes" id="UP000265100">
    <property type="component" value="Chromosome 22"/>
</dbReference>
<dbReference type="InterPro" id="IPR014756">
    <property type="entry name" value="Ig_E-set"/>
</dbReference>
<sequence>MEVKWKAAALLFALWCCCDAQRITSVSPRIGSVNGATRLTIQGDGFAQERQFQLNPVDDMFGNRVTLVSNTLSVPCDVERDSTHRNQIMCYTRPMPYDYYEIHVSVDGVPDNSMCRYSSLCIFTTVWYRTPTIESLSPVSGPPGTLVTVYGRIFTDVYGSNTDLSSNGINARFLRSYMGGMPCDLLKPNSDERIMGGTLLTVQGRFFDETDQPARVLVGGNLTNCFCIPHFYFLCEGGRGLKMEVWNNSRPSSLSNIWSYNKNTTGYWSQWIDSMPYVFPREMDYFTTRFTGFFVPPATGNYTIYLNCDDRCDLYLSNSSRPENKVKVAYQPYYVIDYTQLASQKSQVLALEKDKPYYMEILQQEYGGAATINLGLFQGESSYTEDQTDDAVNEVQDIGADYDVFDEEQVVTFDMWPANVAGVKEVQNVTVSSSCSDALCSSAFFTPIAVSASAAEVETALNGLWSIKPDTVMVTKQQSSEGSHFIVTFNSDRGDFEPLHFEVFGSDTNITVAEVTKGRGNMKTFTLLWGGIPTKPIPFNASKSEVQSALEDLMKAECPGEILSFEGTDVKYFKDFENDNSFLLFSIHQFNIANEGTPVDHSGFCGRWSLKNAEILFKDSYTTESGDTYGPVSLDKHPMVKSIIYVFIVNGIV</sequence>
<dbReference type="FunFam" id="2.60.120.1560:FF:000004">
    <property type="entry name" value="PKHD1-like 1"/>
    <property type="match status" value="1"/>
</dbReference>
<dbReference type="Gene3D" id="2.60.120.1560">
    <property type="match status" value="1"/>
</dbReference>
<dbReference type="InterPro" id="IPR037524">
    <property type="entry name" value="PA14/GLEYA"/>
</dbReference>
<dbReference type="SUPFAM" id="SSF81296">
    <property type="entry name" value="E set domains"/>
    <property type="match status" value="2"/>
</dbReference>
<name>A0AAX7TRB8_ASTCA</name>
<feature type="signal peptide" evidence="2">
    <location>
        <begin position="1"/>
        <end position="20"/>
    </location>
</feature>
<dbReference type="GO" id="GO:0007399">
    <property type="term" value="P:nervous system development"/>
    <property type="evidence" value="ECO:0007669"/>
    <property type="project" value="UniProtKB-ARBA"/>
</dbReference>
<dbReference type="Gene3D" id="2.60.40.10">
    <property type="entry name" value="Immunoglobulins"/>
    <property type="match status" value="2"/>
</dbReference>
<keyword evidence="5" id="KW-1185">Reference proteome</keyword>
<dbReference type="PROSITE" id="PS51820">
    <property type="entry name" value="PA14"/>
    <property type="match status" value="1"/>
</dbReference>
<feature type="chain" id="PRO_5044227216" description="PA14 domain-containing protein" evidence="2">
    <location>
        <begin position="21"/>
        <end position="653"/>
    </location>
</feature>
<feature type="domain" description="PA14" evidence="3">
    <location>
        <begin position="236"/>
        <end position="390"/>
    </location>
</feature>
<dbReference type="InterPro" id="IPR052387">
    <property type="entry name" value="Fibrocystin"/>
</dbReference>
<gene>
    <name evidence="4" type="primary">PKHD1L1</name>
</gene>
<dbReference type="PANTHER" id="PTHR46769:SF2">
    <property type="entry name" value="FIBROCYSTIN-L ISOFORM 2 PRECURSOR-RELATED"/>
    <property type="match status" value="1"/>
</dbReference>
<protein>
    <recommendedName>
        <fullName evidence="3">PA14 domain-containing protein</fullName>
    </recommendedName>
</protein>
<organism evidence="4 5">
    <name type="scientific">Astatotilapia calliptera</name>
    <name type="common">Eastern happy</name>
    <name type="synonym">Chromis callipterus</name>
    <dbReference type="NCBI Taxonomy" id="8154"/>
    <lineage>
        <taxon>Eukaryota</taxon>
        <taxon>Metazoa</taxon>
        <taxon>Chordata</taxon>
        <taxon>Craniata</taxon>
        <taxon>Vertebrata</taxon>
        <taxon>Euteleostomi</taxon>
        <taxon>Actinopterygii</taxon>
        <taxon>Neopterygii</taxon>
        <taxon>Teleostei</taxon>
        <taxon>Neoteleostei</taxon>
        <taxon>Acanthomorphata</taxon>
        <taxon>Ovalentaria</taxon>
        <taxon>Cichlomorphae</taxon>
        <taxon>Cichliformes</taxon>
        <taxon>Cichlidae</taxon>
        <taxon>African cichlids</taxon>
        <taxon>Pseudocrenilabrinae</taxon>
        <taxon>Haplochromini</taxon>
        <taxon>Astatotilapia</taxon>
    </lineage>
</organism>
<dbReference type="Ensembl" id="ENSACLT00000045546.1">
    <property type="protein sequence ID" value="ENSACLP00000059504.1"/>
    <property type="gene ID" value="ENSACLG00000000140.2"/>
</dbReference>
<dbReference type="Pfam" id="PF01833">
    <property type="entry name" value="TIG"/>
    <property type="match status" value="2"/>
</dbReference>
<dbReference type="InterPro" id="IPR011658">
    <property type="entry name" value="PA14_dom"/>
</dbReference>
<evidence type="ECO:0000256" key="1">
    <source>
        <dbReference type="ARBA" id="ARBA00022729"/>
    </source>
</evidence>
<proteinExistence type="predicted"/>
<evidence type="ECO:0000313" key="5">
    <source>
        <dbReference type="Proteomes" id="UP000265100"/>
    </source>
</evidence>
<dbReference type="Pfam" id="PF07691">
    <property type="entry name" value="PA14"/>
    <property type="match status" value="1"/>
</dbReference>
<dbReference type="InterPro" id="IPR013783">
    <property type="entry name" value="Ig-like_fold"/>
</dbReference>
<keyword evidence="1 2" id="KW-0732">Signal</keyword>
<reference evidence="4" key="3">
    <citation type="submission" date="2025-08" db="UniProtKB">
        <authorList>
            <consortium name="Ensembl"/>
        </authorList>
    </citation>
    <scope>IDENTIFICATION</scope>
</reference>
<reference evidence="4" key="4">
    <citation type="submission" date="2025-09" db="UniProtKB">
        <authorList>
            <consortium name="Ensembl"/>
        </authorList>
    </citation>
    <scope>IDENTIFICATION</scope>
</reference>